<keyword evidence="2" id="KW-0813">Transport</keyword>
<gene>
    <name evidence="6" type="ORF">BFG52_14660</name>
</gene>
<dbReference type="RefSeq" id="WP_067559614.1">
    <property type="nucleotide sequence ID" value="NZ_CP016895.1"/>
</dbReference>
<dbReference type="Proteomes" id="UP000093391">
    <property type="component" value="Chromosome"/>
</dbReference>
<dbReference type="PROSITE" id="PS50893">
    <property type="entry name" value="ABC_TRANSPORTER_2"/>
    <property type="match status" value="1"/>
</dbReference>
<dbReference type="InterPro" id="IPR050166">
    <property type="entry name" value="ABC_transporter_ATP-bind"/>
</dbReference>
<evidence type="ECO:0000256" key="2">
    <source>
        <dbReference type="ARBA" id="ARBA00022448"/>
    </source>
</evidence>
<keyword evidence="4" id="KW-0067">ATP-binding</keyword>
<dbReference type="PANTHER" id="PTHR42788">
    <property type="entry name" value="TAURINE IMPORT ATP-BINDING PROTEIN-RELATED"/>
    <property type="match status" value="1"/>
</dbReference>
<name>A0A1B2M4D5_9GAMM</name>
<dbReference type="AlphaFoldDB" id="A0A1B2M4D5"/>
<evidence type="ECO:0000256" key="3">
    <source>
        <dbReference type="ARBA" id="ARBA00022741"/>
    </source>
</evidence>
<evidence type="ECO:0000313" key="6">
    <source>
        <dbReference type="EMBL" id="AOA60022.1"/>
    </source>
</evidence>
<reference evidence="6 7" key="1">
    <citation type="submission" date="2016-08" db="EMBL/GenBank/DDBJ databases">
        <authorList>
            <person name="Seilhamer J.J."/>
        </authorList>
    </citation>
    <scope>NUCLEOTIDE SEQUENCE [LARGE SCALE GENOMIC DNA]</scope>
    <source>
        <strain evidence="6 7">BRTC-1</strain>
    </source>
</reference>
<dbReference type="InterPro" id="IPR003593">
    <property type="entry name" value="AAA+_ATPase"/>
</dbReference>
<comment type="similarity">
    <text evidence="1">Belongs to the ABC transporter superfamily.</text>
</comment>
<keyword evidence="7" id="KW-1185">Reference proteome</keyword>
<proteinExistence type="inferred from homology"/>
<evidence type="ECO:0000256" key="1">
    <source>
        <dbReference type="ARBA" id="ARBA00005417"/>
    </source>
</evidence>
<dbReference type="PROSITE" id="PS00211">
    <property type="entry name" value="ABC_TRANSPORTER_1"/>
    <property type="match status" value="1"/>
</dbReference>
<dbReference type="SUPFAM" id="SSF52540">
    <property type="entry name" value="P-loop containing nucleoside triphosphate hydrolases"/>
    <property type="match status" value="1"/>
</dbReference>
<sequence>MAKIILNVKDLTIYHRNKISREASKQRVILNKLNFSVSTGQIVSILGPSGVGKSTLLSALAGLHQAMTGQIDILGQAVAQQKSQLAIMFQDAILLSWLDVAENVAFGLRFKQQQALDATQIKQRVQQALNCVKLQHDHAAKPDTLSGGMAQRVALARALAKMPKLLLLDEPFSALDQLNRHHLQTLLQQLVAQQQIAAAVLVTHDLDEALAISDRILFLSGQPAQISAQWQLDRQLKPVPSQRQSERIKKEILQQLQQYIT</sequence>
<dbReference type="InterPro" id="IPR017871">
    <property type="entry name" value="ABC_transporter-like_CS"/>
</dbReference>
<dbReference type="InterPro" id="IPR003439">
    <property type="entry name" value="ABC_transporter-like_ATP-bd"/>
</dbReference>
<dbReference type="KEGG" id="ala:BFG52_14660"/>
<evidence type="ECO:0000259" key="5">
    <source>
        <dbReference type="PROSITE" id="PS50893"/>
    </source>
</evidence>
<evidence type="ECO:0000313" key="7">
    <source>
        <dbReference type="Proteomes" id="UP000093391"/>
    </source>
</evidence>
<dbReference type="OrthoDB" id="9802264at2"/>
<dbReference type="SMART" id="SM00382">
    <property type="entry name" value="AAA"/>
    <property type="match status" value="1"/>
</dbReference>
<dbReference type="Pfam" id="PF00005">
    <property type="entry name" value="ABC_tran"/>
    <property type="match status" value="1"/>
</dbReference>
<dbReference type="STRING" id="1789224.BFG52_14660"/>
<evidence type="ECO:0000256" key="4">
    <source>
        <dbReference type="ARBA" id="ARBA00022840"/>
    </source>
</evidence>
<accession>A0A1B2M4D5</accession>
<dbReference type="EMBL" id="CP016895">
    <property type="protein sequence ID" value="AOA60022.1"/>
    <property type="molecule type" value="Genomic_DNA"/>
</dbReference>
<dbReference type="Gene3D" id="3.40.50.300">
    <property type="entry name" value="P-loop containing nucleotide triphosphate hydrolases"/>
    <property type="match status" value="1"/>
</dbReference>
<feature type="domain" description="ABC transporter" evidence="5">
    <location>
        <begin position="6"/>
        <end position="246"/>
    </location>
</feature>
<dbReference type="GO" id="GO:0016887">
    <property type="term" value="F:ATP hydrolysis activity"/>
    <property type="evidence" value="ECO:0007669"/>
    <property type="project" value="InterPro"/>
</dbReference>
<dbReference type="PANTHER" id="PTHR42788:SF19">
    <property type="entry name" value="ALIPHATIC SULFONATES IMPORT ATP-BINDING PROTEIN SSUB 2"/>
    <property type="match status" value="1"/>
</dbReference>
<protein>
    <recommendedName>
        <fullName evidence="5">ABC transporter domain-containing protein</fullName>
    </recommendedName>
</protein>
<dbReference type="GO" id="GO:0005524">
    <property type="term" value="F:ATP binding"/>
    <property type="evidence" value="ECO:0007669"/>
    <property type="project" value="UniProtKB-KW"/>
</dbReference>
<keyword evidence="3" id="KW-0547">Nucleotide-binding</keyword>
<organism evidence="6 7">
    <name type="scientific">Acinetobacter larvae</name>
    <dbReference type="NCBI Taxonomy" id="1789224"/>
    <lineage>
        <taxon>Bacteria</taxon>
        <taxon>Pseudomonadati</taxon>
        <taxon>Pseudomonadota</taxon>
        <taxon>Gammaproteobacteria</taxon>
        <taxon>Moraxellales</taxon>
        <taxon>Moraxellaceae</taxon>
        <taxon>Acinetobacter</taxon>
    </lineage>
</organism>
<dbReference type="InterPro" id="IPR027417">
    <property type="entry name" value="P-loop_NTPase"/>
</dbReference>